<reference evidence="2 3" key="1">
    <citation type="submission" date="2020-08" db="EMBL/GenBank/DDBJ databases">
        <title>Sequencing the genomes of 1000 actinobacteria strains.</title>
        <authorList>
            <person name="Klenk H.-P."/>
        </authorList>
    </citation>
    <scope>NUCLEOTIDE SEQUENCE [LARGE SCALE GENOMIC DNA]</scope>
    <source>
        <strain evidence="2 3">DSM 12511</strain>
    </source>
</reference>
<feature type="domain" description="NADP-dependent oxidoreductase" evidence="1">
    <location>
        <begin position="13"/>
        <end position="299"/>
    </location>
</feature>
<protein>
    <submittedName>
        <fullName evidence="2">D-threo-aldose 1-dehydrogenase</fullName>
        <ecNumber evidence="2">1.1.1.122</ecNumber>
    </submittedName>
</protein>
<dbReference type="Proteomes" id="UP000537775">
    <property type="component" value="Unassembled WGS sequence"/>
</dbReference>
<dbReference type="PANTHER" id="PTHR42686">
    <property type="entry name" value="GH17980P-RELATED"/>
    <property type="match status" value="1"/>
</dbReference>
<dbReference type="Gene3D" id="3.20.20.100">
    <property type="entry name" value="NADP-dependent oxidoreductase domain"/>
    <property type="match status" value="1"/>
</dbReference>
<dbReference type="InterPro" id="IPR020471">
    <property type="entry name" value="AKR"/>
</dbReference>
<dbReference type="SUPFAM" id="SSF51430">
    <property type="entry name" value="NAD(P)-linked oxidoreductase"/>
    <property type="match status" value="1"/>
</dbReference>
<dbReference type="RefSeq" id="WP_184749872.1">
    <property type="nucleotide sequence ID" value="NZ_BAAAJR010000003.1"/>
</dbReference>
<dbReference type="AlphaFoldDB" id="A0A7X0KU01"/>
<organism evidence="2 3">
    <name type="scientific">Microbacterium thalassium</name>
    <dbReference type="NCBI Taxonomy" id="362649"/>
    <lineage>
        <taxon>Bacteria</taxon>
        <taxon>Bacillati</taxon>
        <taxon>Actinomycetota</taxon>
        <taxon>Actinomycetes</taxon>
        <taxon>Micrococcales</taxon>
        <taxon>Microbacteriaceae</taxon>
        <taxon>Microbacterium</taxon>
    </lineage>
</organism>
<proteinExistence type="predicted"/>
<keyword evidence="3" id="KW-1185">Reference proteome</keyword>
<dbReference type="InterPro" id="IPR036812">
    <property type="entry name" value="NAD(P)_OxRdtase_dom_sf"/>
</dbReference>
<sequence length="333" mass="35326">MTTLGRTGIRTSRIGLGAWGLGNTASHPAVQVLDEEAIAAQLRTAFDLGITLLDSAEVYENEPQLGRIISGLDNAPADLVVSTKFGHGKGFSAGQIRDSVERSLAAFGIERIPLFMVHDPRDDDDLAVIRAADGALPELHRLQDEGLVESIGMATGTLAPLQRAVESDEFDVIQFPRLYTLLNDAATSSGLLEKAKAKDIGTILTSPFTGNILGTGVRGVDAPLYSFWDAQPEVVEAVGRMQDIADAAGVSLPRAAMSYALAEPLIDVVVIGVTSPDELREDAAALSDPVPAAVLARLADAGRVDPWLIGGPEFVWPFPTERMPAVIKEKLGL</sequence>
<dbReference type="GO" id="GO:0047834">
    <property type="term" value="F:D-threo-aldose 1-dehydrogenase activity"/>
    <property type="evidence" value="ECO:0007669"/>
    <property type="project" value="UniProtKB-EC"/>
</dbReference>
<dbReference type="PRINTS" id="PR00069">
    <property type="entry name" value="ALDKETRDTASE"/>
</dbReference>
<dbReference type="InterPro" id="IPR023210">
    <property type="entry name" value="NADP_OxRdtase_dom"/>
</dbReference>
<dbReference type="EMBL" id="JACHML010000001">
    <property type="protein sequence ID" value="MBB6390647.1"/>
    <property type="molecule type" value="Genomic_DNA"/>
</dbReference>
<name>A0A7X0KU01_9MICO</name>
<evidence type="ECO:0000259" key="1">
    <source>
        <dbReference type="Pfam" id="PF00248"/>
    </source>
</evidence>
<keyword evidence="2" id="KW-0560">Oxidoreductase</keyword>
<evidence type="ECO:0000313" key="3">
    <source>
        <dbReference type="Proteomes" id="UP000537775"/>
    </source>
</evidence>
<dbReference type="GO" id="GO:0005829">
    <property type="term" value="C:cytosol"/>
    <property type="evidence" value="ECO:0007669"/>
    <property type="project" value="TreeGrafter"/>
</dbReference>
<accession>A0A7X0KU01</accession>
<dbReference type="Pfam" id="PF00248">
    <property type="entry name" value="Aldo_ket_red"/>
    <property type="match status" value="1"/>
</dbReference>
<comment type="caution">
    <text evidence="2">The sequence shown here is derived from an EMBL/GenBank/DDBJ whole genome shotgun (WGS) entry which is preliminary data.</text>
</comment>
<dbReference type="EC" id="1.1.1.122" evidence="2"/>
<evidence type="ECO:0000313" key="2">
    <source>
        <dbReference type="EMBL" id="MBB6390647.1"/>
    </source>
</evidence>
<gene>
    <name evidence="2" type="ORF">HD594_000960</name>
</gene>
<dbReference type="PANTHER" id="PTHR42686:SF1">
    <property type="entry name" value="GH17980P-RELATED"/>
    <property type="match status" value="1"/>
</dbReference>